<dbReference type="AlphaFoldDB" id="A0A4R3QFN0"/>
<protein>
    <submittedName>
        <fullName evidence="2">Uncharacterized protein</fullName>
    </submittedName>
</protein>
<evidence type="ECO:0000256" key="1">
    <source>
        <dbReference type="SAM" id="MobiDB-lite"/>
    </source>
</evidence>
<evidence type="ECO:0000313" key="3">
    <source>
        <dbReference type="Proteomes" id="UP000294576"/>
    </source>
</evidence>
<proteinExistence type="predicted"/>
<dbReference type="Proteomes" id="UP000294576">
    <property type="component" value="Unassembled WGS sequence"/>
</dbReference>
<reference evidence="2 3" key="1">
    <citation type="submission" date="2019-03" db="EMBL/GenBank/DDBJ databases">
        <title>Genomic Encyclopedia of Type Strains, Phase IV (KMG-V): Genome sequencing to study the core and pangenomes of soil and plant-associated prokaryotes.</title>
        <authorList>
            <person name="Whitman W."/>
        </authorList>
    </citation>
    <scope>NUCLEOTIDE SEQUENCE [LARGE SCALE GENOMIC DNA]</scope>
    <source>
        <strain evidence="2 3">Hc14</strain>
    </source>
</reference>
<accession>A0A4R3QFN0</accession>
<sequence>MMTNGKGRVVSQDYGTAVAAADADAVNDRKARRAARRGNDHRPQSLEAEFDNERIQQPPGIAL</sequence>
<gene>
    <name evidence="2" type="ORF">EV132_101355</name>
</gene>
<dbReference type="RefSeq" id="WP_132558460.1">
    <property type="nucleotide sequence ID" value="NZ_SMBH01000001.1"/>
</dbReference>
<comment type="caution">
    <text evidence="2">The sequence shown here is derived from an EMBL/GenBank/DDBJ whole genome shotgun (WGS) entry which is preliminary data.</text>
</comment>
<evidence type="ECO:0000313" key="2">
    <source>
        <dbReference type="EMBL" id="TCU20291.1"/>
    </source>
</evidence>
<feature type="region of interest" description="Disordered" evidence="1">
    <location>
        <begin position="1"/>
        <end position="63"/>
    </location>
</feature>
<name>A0A4R3QFN0_RHISU</name>
<organism evidence="2 3">
    <name type="scientific">Rhizobium sullae</name>
    <name type="common">Rhizobium hedysari</name>
    <dbReference type="NCBI Taxonomy" id="50338"/>
    <lineage>
        <taxon>Bacteria</taxon>
        <taxon>Pseudomonadati</taxon>
        <taxon>Pseudomonadota</taxon>
        <taxon>Alphaproteobacteria</taxon>
        <taxon>Hyphomicrobiales</taxon>
        <taxon>Rhizobiaceae</taxon>
        <taxon>Rhizobium/Agrobacterium group</taxon>
        <taxon>Rhizobium</taxon>
    </lineage>
</organism>
<dbReference type="EMBL" id="SMBH01000001">
    <property type="protein sequence ID" value="TCU20291.1"/>
    <property type="molecule type" value="Genomic_DNA"/>
</dbReference>